<dbReference type="Proteomes" id="UP000254869">
    <property type="component" value="Unassembled WGS sequence"/>
</dbReference>
<name>A0A370HYD7_9NOCA</name>
<dbReference type="RefSeq" id="WP_114755831.1">
    <property type="nucleotide sequence ID" value="NZ_QQBC01000010.1"/>
</dbReference>
<comment type="caution">
    <text evidence="3">The sequence shown here is derived from an EMBL/GenBank/DDBJ whole genome shotgun (WGS) entry which is preliminary data.</text>
</comment>
<proteinExistence type="predicted"/>
<organism evidence="3 4">
    <name type="scientific">Nocardia pseudobrasiliensis</name>
    <dbReference type="NCBI Taxonomy" id="45979"/>
    <lineage>
        <taxon>Bacteria</taxon>
        <taxon>Bacillati</taxon>
        <taxon>Actinomycetota</taxon>
        <taxon>Actinomycetes</taxon>
        <taxon>Mycobacteriales</taxon>
        <taxon>Nocardiaceae</taxon>
        <taxon>Nocardia</taxon>
    </lineage>
</organism>
<evidence type="ECO:0000313" key="4">
    <source>
        <dbReference type="Proteomes" id="UP000254869"/>
    </source>
</evidence>
<protein>
    <submittedName>
        <fullName evidence="3">Uncharacterized protein</fullName>
    </submittedName>
</protein>
<evidence type="ECO:0000256" key="1">
    <source>
        <dbReference type="SAM" id="MobiDB-lite"/>
    </source>
</evidence>
<accession>A0A370HYD7</accession>
<dbReference type="AlphaFoldDB" id="A0A370HYD7"/>
<keyword evidence="2" id="KW-1133">Transmembrane helix</keyword>
<dbReference type="EMBL" id="QQBC01000010">
    <property type="protein sequence ID" value="RDI63512.1"/>
    <property type="molecule type" value="Genomic_DNA"/>
</dbReference>
<evidence type="ECO:0000256" key="2">
    <source>
        <dbReference type="SAM" id="Phobius"/>
    </source>
</evidence>
<feature type="region of interest" description="Disordered" evidence="1">
    <location>
        <begin position="39"/>
        <end position="63"/>
    </location>
</feature>
<keyword evidence="2" id="KW-0812">Transmembrane</keyword>
<keyword evidence="2" id="KW-0472">Membrane</keyword>
<feature type="transmembrane region" description="Helical" evidence="2">
    <location>
        <begin position="6"/>
        <end position="26"/>
    </location>
</feature>
<gene>
    <name evidence="3" type="ORF">DFR76_110209</name>
</gene>
<sequence>MSMELVLLLVCVGVTVALWWAVVACLERRIRPRAWWKDRDEPASRARRAVRAAGESPGPPPVLDTQMTLAWADPAQVWPALNAENALLAARMSGRLTPLEYRAKVADLARRCEPTSAADSE</sequence>
<keyword evidence="4" id="KW-1185">Reference proteome</keyword>
<evidence type="ECO:0000313" key="3">
    <source>
        <dbReference type="EMBL" id="RDI63512.1"/>
    </source>
</evidence>
<reference evidence="3 4" key="1">
    <citation type="submission" date="2018-07" db="EMBL/GenBank/DDBJ databases">
        <title>Genomic Encyclopedia of Type Strains, Phase IV (KMG-IV): sequencing the most valuable type-strain genomes for metagenomic binning, comparative biology and taxonomic classification.</title>
        <authorList>
            <person name="Goeker M."/>
        </authorList>
    </citation>
    <scope>NUCLEOTIDE SEQUENCE [LARGE SCALE GENOMIC DNA]</scope>
    <source>
        <strain evidence="3 4">DSM 44290</strain>
    </source>
</reference>